<dbReference type="InterPro" id="IPR004358">
    <property type="entry name" value="Sig_transdc_His_kin-like_C"/>
</dbReference>
<dbReference type="KEGG" id="nja:NSJP_0582"/>
<dbReference type="STRING" id="1325564.NSJP_0582"/>
<evidence type="ECO:0000259" key="6">
    <source>
        <dbReference type="PROSITE" id="PS50110"/>
    </source>
</evidence>
<dbReference type="InterPro" id="IPR001789">
    <property type="entry name" value="Sig_transdc_resp-reg_receiver"/>
</dbReference>
<comment type="catalytic activity">
    <reaction evidence="1">
        <text>ATP + protein L-histidine = ADP + protein N-phospho-L-histidine.</text>
        <dbReference type="EC" id="2.7.13.3"/>
    </reaction>
</comment>
<dbReference type="EC" id="2.7.13.3" evidence="2"/>
<organism evidence="7 8">
    <name type="scientific">Nitrospira japonica</name>
    <dbReference type="NCBI Taxonomy" id="1325564"/>
    <lineage>
        <taxon>Bacteria</taxon>
        <taxon>Pseudomonadati</taxon>
        <taxon>Nitrospirota</taxon>
        <taxon>Nitrospiria</taxon>
        <taxon>Nitrospirales</taxon>
        <taxon>Nitrospiraceae</taxon>
        <taxon>Nitrospira</taxon>
    </lineage>
</organism>
<dbReference type="InterPro" id="IPR035965">
    <property type="entry name" value="PAS-like_dom_sf"/>
</dbReference>
<proteinExistence type="predicted"/>
<dbReference type="SUPFAM" id="SSF55785">
    <property type="entry name" value="PYP-like sensor domain (PAS domain)"/>
    <property type="match status" value="1"/>
</dbReference>
<dbReference type="InterPro" id="IPR036890">
    <property type="entry name" value="HATPase_C_sf"/>
</dbReference>
<dbReference type="SUPFAM" id="SSF52172">
    <property type="entry name" value="CheY-like"/>
    <property type="match status" value="1"/>
</dbReference>
<dbReference type="PRINTS" id="PR00344">
    <property type="entry name" value="BCTRLSENSOR"/>
</dbReference>
<dbReference type="EMBL" id="LT828648">
    <property type="protein sequence ID" value="SLM46754.1"/>
    <property type="molecule type" value="Genomic_DNA"/>
</dbReference>
<dbReference type="Gene3D" id="3.40.50.2300">
    <property type="match status" value="1"/>
</dbReference>
<dbReference type="InterPro" id="IPR011006">
    <property type="entry name" value="CheY-like_superfamily"/>
</dbReference>
<evidence type="ECO:0000256" key="4">
    <source>
        <dbReference type="PROSITE-ProRule" id="PRU00169"/>
    </source>
</evidence>
<dbReference type="Gene3D" id="1.10.287.130">
    <property type="match status" value="1"/>
</dbReference>
<feature type="domain" description="Histidine kinase" evidence="5">
    <location>
        <begin position="137"/>
        <end position="359"/>
    </location>
</feature>
<dbReference type="PANTHER" id="PTHR43065">
    <property type="entry name" value="SENSOR HISTIDINE KINASE"/>
    <property type="match status" value="1"/>
</dbReference>
<dbReference type="Pfam" id="PF02518">
    <property type="entry name" value="HATPase_c"/>
    <property type="match status" value="1"/>
</dbReference>
<dbReference type="PROSITE" id="PS50109">
    <property type="entry name" value="HIS_KIN"/>
    <property type="match status" value="1"/>
</dbReference>
<gene>
    <name evidence="7" type="ORF">NSJP_0582</name>
</gene>
<dbReference type="Gene3D" id="3.30.565.10">
    <property type="entry name" value="Histidine kinase-like ATPase, C-terminal domain"/>
    <property type="match status" value="1"/>
</dbReference>
<protein>
    <recommendedName>
        <fullName evidence="2">histidine kinase</fullName>
        <ecNumber evidence="2">2.7.13.3</ecNumber>
    </recommendedName>
</protein>
<evidence type="ECO:0000313" key="7">
    <source>
        <dbReference type="EMBL" id="SLM46754.1"/>
    </source>
</evidence>
<dbReference type="PANTHER" id="PTHR43065:SF42">
    <property type="entry name" value="TWO-COMPONENT SENSOR PPRA"/>
    <property type="match status" value="1"/>
</dbReference>
<dbReference type="SUPFAM" id="SSF47384">
    <property type="entry name" value="Homodimeric domain of signal transducing histidine kinase"/>
    <property type="match status" value="1"/>
</dbReference>
<keyword evidence="7" id="KW-0418">Kinase</keyword>
<dbReference type="PROSITE" id="PS50110">
    <property type="entry name" value="RESPONSE_REGULATORY"/>
    <property type="match status" value="1"/>
</dbReference>
<keyword evidence="3 4" id="KW-0597">Phosphoprotein</keyword>
<reference evidence="7" key="1">
    <citation type="submission" date="2017-03" db="EMBL/GenBank/DDBJ databases">
        <authorList>
            <person name="Afonso C.L."/>
            <person name="Miller P.J."/>
            <person name="Scott M.A."/>
            <person name="Spackman E."/>
            <person name="Goraichik I."/>
            <person name="Dimitrov K.M."/>
            <person name="Suarez D.L."/>
            <person name="Swayne D.E."/>
        </authorList>
    </citation>
    <scope>NUCLEOTIDE SEQUENCE [LARGE SCALE GENOMIC DNA]</scope>
    <source>
        <strain evidence="7">Genome sequencing of Nitrospira japonica strain NJ11</strain>
    </source>
</reference>
<dbReference type="InterPro" id="IPR036097">
    <property type="entry name" value="HisK_dim/P_sf"/>
</dbReference>
<feature type="domain" description="Response regulatory" evidence="6">
    <location>
        <begin position="380"/>
        <end position="495"/>
    </location>
</feature>
<dbReference type="InterPro" id="IPR003661">
    <property type="entry name" value="HisK_dim/P_dom"/>
</dbReference>
<evidence type="ECO:0000256" key="2">
    <source>
        <dbReference type="ARBA" id="ARBA00012438"/>
    </source>
</evidence>
<dbReference type="GO" id="GO:0000155">
    <property type="term" value="F:phosphorelay sensor kinase activity"/>
    <property type="evidence" value="ECO:0007669"/>
    <property type="project" value="InterPro"/>
</dbReference>
<dbReference type="InterPro" id="IPR005467">
    <property type="entry name" value="His_kinase_dom"/>
</dbReference>
<dbReference type="Gene3D" id="3.30.450.20">
    <property type="entry name" value="PAS domain"/>
    <property type="match status" value="1"/>
</dbReference>
<dbReference type="RefSeq" id="WP_080885387.1">
    <property type="nucleotide sequence ID" value="NZ_LT828648.1"/>
</dbReference>
<evidence type="ECO:0000256" key="3">
    <source>
        <dbReference type="ARBA" id="ARBA00022553"/>
    </source>
</evidence>
<dbReference type="SMART" id="SM00448">
    <property type="entry name" value="REC"/>
    <property type="match status" value="1"/>
</dbReference>
<dbReference type="CDD" id="cd00156">
    <property type="entry name" value="REC"/>
    <property type="match status" value="1"/>
</dbReference>
<dbReference type="SUPFAM" id="SSF55874">
    <property type="entry name" value="ATPase domain of HSP90 chaperone/DNA topoisomerase II/histidine kinase"/>
    <property type="match status" value="1"/>
</dbReference>
<evidence type="ECO:0000256" key="1">
    <source>
        <dbReference type="ARBA" id="ARBA00000085"/>
    </source>
</evidence>
<dbReference type="SMART" id="SM00388">
    <property type="entry name" value="HisKA"/>
    <property type="match status" value="1"/>
</dbReference>
<sequence length="501" mass="54872">MSSSEHPRYDARALLNSQPVSVAVINPATYRVEFQNETGLKTFGDIAGKVCYEKIASCVSPCSFCRMSEALATDSVVSQEVALPGDKHLLIHWSKVAAADGPTHVIETIVDITEHKRTEHALRQSQKLEAVGRLAGGIAHDFNNLMMVVIGHAHRVLQQLGGHPARQELERISQAGMRAAALTKKLLTFSRQQVFEPKELPVNQVIREMEDILRQLIGEQIQTVVVLHPHTGHALVDPVQLGQVVMNLVLNARDAMPDGGLLNIETDNAELDEEFARLHPGARRGSYVKIVVRDAGCGMSAETMSRIFEPFFTTKGPDKGTGLGLATAYGIVKQSQGYIEVTSELGRGSRFCVYFPRVGQPVMEAPPQKKETHASAAQEMILVVEDEESIRKLVAAILQDQGYHVLSAVDGIEALQRLQTLKGRCDLIITDVIMPRMKSAAFVEGVKAMRPETRVLYMSGYAGDTLQVNGVAEGVPFLQKPFLPNTLIEKVHELLQAGAAR</sequence>
<dbReference type="InterPro" id="IPR003594">
    <property type="entry name" value="HATPase_dom"/>
</dbReference>
<accession>A0A1W1I194</accession>
<dbReference type="Proteomes" id="UP000192042">
    <property type="component" value="Chromosome I"/>
</dbReference>
<evidence type="ECO:0000313" key="8">
    <source>
        <dbReference type="Proteomes" id="UP000192042"/>
    </source>
</evidence>
<feature type="modified residue" description="4-aspartylphosphate" evidence="4">
    <location>
        <position position="431"/>
    </location>
</feature>
<dbReference type="OrthoDB" id="9761183at2"/>
<evidence type="ECO:0000259" key="5">
    <source>
        <dbReference type="PROSITE" id="PS50109"/>
    </source>
</evidence>
<keyword evidence="7" id="KW-0808">Transferase</keyword>
<dbReference type="AlphaFoldDB" id="A0A1W1I194"/>
<dbReference type="SMART" id="SM00387">
    <property type="entry name" value="HATPase_c"/>
    <property type="match status" value="1"/>
</dbReference>
<keyword evidence="8" id="KW-1185">Reference proteome</keyword>
<dbReference type="Pfam" id="PF00072">
    <property type="entry name" value="Response_reg"/>
    <property type="match status" value="1"/>
</dbReference>
<name>A0A1W1I194_9BACT</name>